<evidence type="ECO:0000256" key="6">
    <source>
        <dbReference type="RuleBase" id="RU000356"/>
    </source>
</evidence>
<dbReference type="SUPFAM" id="SSF46458">
    <property type="entry name" value="Globin-like"/>
    <property type="match status" value="1"/>
</dbReference>
<dbReference type="InterPro" id="IPR012292">
    <property type="entry name" value="Globin/Proto"/>
</dbReference>
<keyword evidence="1 6" id="KW-0813">Transport</keyword>
<dbReference type="PROSITE" id="PS01033">
    <property type="entry name" value="GLOBIN"/>
    <property type="match status" value="1"/>
</dbReference>
<keyword evidence="4" id="KW-0479">Metal-binding</keyword>
<keyword evidence="2 6" id="KW-0349">Heme</keyword>
<dbReference type="EMBL" id="CP111023">
    <property type="protein sequence ID" value="WAR21847.1"/>
    <property type="molecule type" value="Genomic_DNA"/>
</dbReference>
<gene>
    <name evidence="8" type="ORF">MAR_015821</name>
</gene>
<dbReference type="InterPro" id="IPR009050">
    <property type="entry name" value="Globin-like_sf"/>
</dbReference>
<dbReference type="PANTHER" id="PTHR46458">
    <property type="entry name" value="BLR2807 PROTEIN"/>
    <property type="match status" value="1"/>
</dbReference>
<sequence length="237" mass="26890">MGCASSAMNSAHRSCIKLLENGMDANRTQTIRITIDNISTVSKDISEDESRIVRRTWSVLANDMRGNGMQVFLRIFEIHPEIKQLFKVENVRHSELARNVVIKGHAARFMSAIETAVDNLDDLDKNLAQLLFTLGQQHKHYVGFKVEYFEVFYEALMWHWARALDASFTEQVSDSWSHVFVYLMAKLQAGYNSPGPFGDEKAAKNVHFRKLSGSLNGISSDSRYSSQSEGLSVYTMR</sequence>
<protein>
    <submittedName>
        <fullName evidence="8">NGB-like protein</fullName>
    </submittedName>
</protein>
<evidence type="ECO:0000256" key="1">
    <source>
        <dbReference type="ARBA" id="ARBA00022448"/>
    </source>
</evidence>
<evidence type="ECO:0000256" key="2">
    <source>
        <dbReference type="ARBA" id="ARBA00022617"/>
    </source>
</evidence>
<dbReference type="PANTHER" id="PTHR46458:SF1">
    <property type="entry name" value="GEO09476P1"/>
    <property type="match status" value="1"/>
</dbReference>
<evidence type="ECO:0000256" key="5">
    <source>
        <dbReference type="ARBA" id="ARBA00023004"/>
    </source>
</evidence>
<comment type="similarity">
    <text evidence="6">Belongs to the globin family.</text>
</comment>
<dbReference type="InterPro" id="IPR050532">
    <property type="entry name" value="Globin-like_OT"/>
</dbReference>
<evidence type="ECO:0000256" key="3">
    <source>
        <dbReference type="ARBA" id="ARBA00022621"/>
    </source>
</evidence>
<dbReference type="Pfam" id="PF00042">
    <property type="entry name" value="Globin"/>
    <property type="match status" value="1"/>
</dbReference>
<feature type="domain" description="Globin" evidence="7">
    <location>
        <begin position="44"/>
        <end position="192"/>
    </location>
</feature>
<accession>A0ABY7FI87</accession>
<dbReference type="Gene3D" id="1.10.490.10">
    <property type="entry name" value="Globins"/>
    <property type="match status" value="1"/>
</dbReference>
<dbReference type="InterPro" id="IPR044399">
    <property type="entry name" value="Mb-like_M"/>
</dbReference>
<reference evidence="8" key="1">
    <citation type="submission" date="2022-11" db="EMBL/GenBank/DDBJ databases">
        <title>Centuries of genome instability and evolution in soft-shell clam transmissible cancer (bioRxiv).</title>
        <authorList>
            <person name="Hart S.F.M."/>
            <person name="Yonemitsu M.A."/>
            <person name="Giersch R.M."/>
            <person name="Beal B.F."/>
            <person name="Arriagada G."/>
            <person name="Davis B.W."/>
            <person name="Ostrander E.A."/>
            <person name="Goff S.P."/>
            <person name="Metzger M.J."/>
        </authorList>
    </citation>
    <scope>NUCLEOTIDE SEQUENCE</scope>
    <source>
        <strain evidence="8">MELC-2E11</strain>
        <tissue evidence="8">Siphon/mantle</tissue>
    </source>
</reference>
<dbReference type="Proteomes" id="UP001164746">
    <property type="component" value="Chromosome 12"/>
</dbReference>
<name>A0ABY7FI87_MYAAR</name>
<dbReference type="InterPro" id="IPR000971">
    <property type="entry name" value="Globin"/>
</dbReference>
<proteinExistence type="inferred from homology"/>
<keyword evidence="5" id="KW-0408">Iron</keyword>
<keyword evidence="3 6" id="KW-0561">Oxygen transport</keyword>
<keyword evidence="9" id="KW-1185">Reference proteome</keyword>
<organism evidence="8 9">
    <name type="scientific">Mya arenaria</name>
    <name type="common">Soft-shell clam</name>
    <dbReference type="NCBI Taxonomy" id="6604"/>
    <lineage>
        <taxon>Eukaryota</taxon>
        <taxon>Metazoa</taxon>
        <taxon>Spiralia</taxon>
        <taxon>Lophotrochozoa</taxon>
        <taxon>Mollusca</taxon>
        <taxon>Bivalvia</taxon>
        <taxon>Autobranchia</taxon>
        <taxon>Heteroconchia</taxon>
        <taxon>Euheterodonta</taxon>
        <taxon>Imparidentia</taxon>
        <taxon>Neoheterodontei</taxon>
        <taxon>Myida</taxon>
        <taxon>Myoidea</taxon>
        <taxon>Myidae</taxon>
        <taxon>Mya</taxon>
    </lineage>
</organism>
<dbReference type="CDD" id="cd01040">
    <property type="entry name" value="Mb-like"/>
    <property type="match status" value="1"/>
</dbReference>
<evidence type="ECO:0000259" key="7">
    <source>
        <dbReference type="PROSITE" id="PS01033"/>
    </source>
</evidence>
<evidence type="ECO:0000313" key="8">
    <source>
        <dbReference type="EMBL" id="WAR21847.1"/>
    </source>
</evidence>
<evidence type="ECO:0000313" key="9">
    <source>
        <dbReference type="Proteomes" id="UP001164746"/>
    </source>
</evidence>
<evidence type="ECO:0000256" key="4">
    <source>
        <dbReference type="ARBA" id="ARBA00022723"/>
    </source>
</evidence>